<evidence type="ECO:0000256" key="2">
    <source>
        <dbReference type="ARBA" id="ARBA00022729"/>
    </source>
</evidence>
<comment type="caution">
    <text evidence="5">The sequence shown here is derived from an EMBL/GenBank/DDBJ whole genome shotgun (WGS) entry which is preliminary data.</text>
</comment>
<accession>A0A7C3GBE2</accession>
<dbReference type="Gene3D" id="3.40.190.10">
    <property type="entry name" value="Periplasmic binding protein-like II"/>
    <property type="match status" value="1"/>
</dbReference>
<proteinExistence type="predicted"/>
<dbReference type="NCBIfam" id="NF037995">
    <property type="entry name" value="TRAP_S1"/>
    <property type="match status" value="1"/>
</dbReference>
<dbReference type="GO" id="GO:0046872">
    <property type="term" value="F:metal ion binding"/>
    <property type="evidence" value="ECO:0007669"/>
    <property type="project" value="UniProtKB-KW"/>
</dbReference>
<dbReference type="InterPro" id="IPR038404">
    <property type="entry name" value="TRAP_DctP_sf"/>
</dbReference>
<keyword evidence="1" id="KW-0500">Molybdenum</keyword>
<dbReference type="NCBIfam" id="TIGR01409">
    <property type="entry name" value="TAT_signal_seq"/>
    <property type="match status" value="1"/>
</dbReference>
<feature type="binding site" evidence="4">
    <location>
        <position position="238"/>
    </location>
    <ligand>
        <name>Na(+)</name>
        <dbReference type="ChEBI" id="CHEBI:29101"/>
    </ligand>
</feature>
<dbReference type="Pfam" id="PF03480">
    <property type="entry name" value="DctP"/>
    <property type="match status" value="1"/>
</dbReference>
<evidence type="ECO:0000256" key="1">
    <source>
        <dbReference type="ARBA" id="ARBA00022505"/>
    </source>
</evidence>
<keyword evidence="4" id="KW-0479">Metal-binding</keyword>
<evidence type="ECO:0000256" key="3">
    <source>
        <dbReference type="PIRSR" id="PIRSR039026-1"/>
    </source>
</evidence>
<organism evidence="5">
    <name type="scientific">Sulfurimonas autotrophica</name>
    <dbReference type="NCBI Taxonomy" id="202747"/>
    <lineage>
        <taxon>Bacteria</taxon>
        <taxon>Pseudomonadati</taxon>
        <taxon>Campylobacterota</taxon>
        <taxon>Epsilonproteobacteria</taxon>
        <taxon>Campylobacterales</taxon>
        <taxon>Sulfurimonadaceae</taxon>
        <taxon>Sulfurimonas</taxon>
    </lineage>
</organism>
<dbReference type="InterPro" id="IPR006311">
    <property type="entry name" value="TAT_signal"/>
</dbReference>
<dbReference type="PROSITE" id="PS51318">
    <property type="entry name" value="TAT"/>
    <property type="match status" value="1"/>
</dbReference>
<dbReference type="PROSITE" id="PS51257">
    <property type="entry name" value="PROKAR_LIPOPROTEIN"/>
    <property type="match status" value="1"/>
</dbReference>
<evidence type="ECO:0000256" key="4">
    <source>
        <dbReference type="PIRSR" id="PIRSR039026-2"/>
    </source>
</evidence>
<dbReference type="AlphaFoldDB" id="A0A7C3GBE2"/>
<sequence length="378" mass="42241">MNRRDFLTTATATTATAALALTGCNENNRQAIDYSKHPKKSEDAKRVNINRNKKTVIKLATSWPAHFPIMGTGVEKFAERVKAISGGSLEIKIYAKNVLVPALAVFDACSSGQIDAFHSGPYYWKGKNSAFSLFSGIPFGFTAEEVNSWMLYGGGLELWREQYAKYNLYPFLGGNTNIQMGGWFRKPINSLADMQGLKMRIPGLGGEVFAKMGVNPILLPAGEIYTSLERGVIDATEWVGPALDIKMGFYKVAPYYYSGWHEPGSVLELTFNKHSWSKLCDEHQAMIEVASSEMNSNMTYEFHSENIHALQKLKSLNVKLAQFPDDVTQAGKKALREVISELSAQNRDFQTVYDSIDSYLQLSKEWSDVSLGYFLNIR</sequence>
<dbReference type="GO" id="GO:0055085">
    <property type="term" value="P:transmembrane transport"/>
    <property type="evidence" value="ECO:0007669"/>
    <property type="project" value="InterPro"/>
</dbReference>
<keyword evidence="2" id="KW-0732">Signal</keyword>
<dbReference type="EMBL" id="DRNH01000118">
    <property type="protein sequence ID" value="HFB53535.1"/>
    <property type="molecule type" value="Genomic_DNA"/>
</dbReference>
<name>A0A7C3GBE2_9BACT</name>
<protein>
    <submittedName>
        <fullName evidence="5">Twin-arginine translocation signal domain-containing protein</fullName>
    </submittedName>
</protein>
<dbReference type="InterPro" id="IPR019546">
    <property type="entry name" value="TAT_signal_bac_arc"/>
</dbReference>
<dbReference type="Proteomes" id="UP000886390">
    <property type="component" value="Unassembled WGS sequence"/>
</dbReference>
<dbReference type="PIRSF" id="PIRSF039026">
    <property type="entry name" value="SiaP"/>
    <property type="match status" value="1"/>
</dbReference>
<dbReference type="InterPro" id="IPR018389">
    <property type="entry name" value="DctP_fam"/>
</dbReference>
<gene>
    <name evidence="5" type="ORF">ENJ67_02270</name>
</gene>
<dbReference type="PANTHER" id="PTHR33376">
    <property type="match status" value="1"/>
</dbReference>
<evidence type="ECO:0000313" key="5">
    <source>
        <dbReference type="EMBL" id="HFB53535.1"/>
    </source>
</evidence>
<feature type="binding site" evidence="4">
    <location>
        <position position="237"/>
    </location>
    <ligand>
        <name>substrate</name>
    </ligand>
</feature>
<dbReference type="Gene3D" id="3.40.190.170">
    <property type="entry name" value="Bacterial extracellular solute-binding protein, family 7"/>
    <property type="match status" value="1"/>
</dbReference>
<dbReference type="InterPro" id="IPR026289">
    <property type="entry name" value="SBP_TakP-like"/>
</dbReference>
<dbReference type="GO" id="GO:0031317">
    <property type="term" value="C:tripartite ATP-independent periplasmic transporter complex"/>
    <property type="evidence" value="ECO:0007669"/>
    <property type="project" value="InterPro"/>
</dbReference>
<feature type="binding site" evidence="3">
    <location>
        <position position="179"/>
    </location>
    <ligand>
        <name>substrate</name>
    </ligand>
</feature>
<reference evidence="5" key="1">
    <citation type="journal article" date="2020" name="mSystems">
        <title>Genome- and Community-Level Interaction Insights into Carbon Utilization and Element Cycling Functions of Hydrothermarchaeota in Hydrothermal Sediment.</title>
        <authorList>
            <person name="Zhou Z."/>
            <person name="Liu Y."/>
            <person name="Xu W."/>
            <person name="Pan J."/>
            <person name="Luo Z.H."/>
            <person name="Li M."/>
        </authorList>
    </citation>
    <scope>NUCLEOTIDE SEQUENCE [LARGE SCALE GENOMIC DNA]</scope>
    <source>
        <strain evidence="5">HyVt-507</strain>
    </source>
</reference>
<feature type="binding site" evidence="4">
    <location>
        <position position="262"/>
    </location>
    <ligand>
        <name>substrate</name>
    </ligand>
</feature>
<dbReference type="PANTHER" id="PTHR33376:SF5">
    <property type="entry name" value="EXTRACYTOPLASMIC SOLUTE RECEPTOR PROTEIN"/>
    <property type="match status" value="1"/>
</dbReference>
<feature type="binding site" evidence="3">
    <location>
        <position position="200"/>
    </location>
    <ligand>
        <name>substrate</name>
    </ligand>
</feature>